<protein>
    <submittedName>
        <fullName evidence="2">Uncharacterized protein</fullName>
    </submittedName>
</protein>
<evidence type="ECO:0000256" key="1">
    <source>
        <dbReference type="SAM" id="Phobius"/>
    </source>
</evidence>
<reference evidence="2 3" key="1">
    <citation type="journal article" date="2016" name="Nat. Commun.">
        <title>Thousands of microbial genomes shed light on interconnected biogeochemical processes in an aquifer system.</title>
        <authorList>
            <person name="Anantharaman K."/>
            <person name="Brown C.T."/>
            <person name="Hug L.A."/>
            <person name="Sharon I."/>
            <person name="Castelle C.J."/>
            <person name="Probst A.J."/>
            <person name="Thomas B.C."/>
            <person name="Singh A."/>
            <person name="Wilkins M.J."/>
            <person name="Karaoz U."/>
            <person name="Brodie E.L."/>
            <person name="Williams K.H."/>
            <person name="Hubbard S.S."/>
            <person name="Banfield J.F."/>
        </authorList>
    </citation>
    <scope>NUCLEOTIDE SEQUENCE [LARGE SCALE GENOMIC DNA]</scope>
</reference>
<comment type="caution">
    <text evidence="2">The sequence shown here is derived from an EMBL/GenBank/DDBJ whole genome shotgun (WGS) entry which is preliminary data.</text>
</comment>
<organism evidence="2 3">
    <name type="scientific">Candidatus Terrybacteria bacterium RIFCSPLOWO2_01_FULL_40_23</name>
    <dbReference type="NCBI Taxonomy" id="1802366"/>
    <lineage>
        <taxon>Bacteria</taxon>
        <taxon>Candidatus Terryibacteriota</taxon>
    </lineage>
</organism>
<dbReference type="AlphaFoldDB" id="A0A1G2PRY1"/>
<keyword evidence="1" id="KW-1133">Transmembrane helix</keyword>
<dbReference type="Proteomes" id="UP000176951">
    <property type="component" value="Unassembled WGS sequence"/>
</dbReference>
<accession>A0A1G2PRY1</accession>
<name>A0A1G2PRY1_9BACT</name>
<sequence length="227" mass="25356">MIKNFLRRILFLNRRPVSTRDKIFASAVVLFFFVAIILGLLIFNSKQAQAPSDEEVQQRGFSYETKTTSCVDDPQAFCDKVLRPEYSFSVVAPKDWMVSQLNSQTMKISKEGLDCPVTLTLGDNENYVSASGWLGILNPPGKKDPLVRLTTGEVRHLGVKQWPAAILTTNGEFENVKKEVYIPKGNIVFIFRSEVKGLIDANNNFAPSPIKPECEAALDSLLNTVQL</sequence>
<feature type="transmembrane region" description="Helical" evidence="1">
    <location>
        <begin position="23"/>
        <end position="43"/>
    </location>
</feature>
<keyword evidence="1" id="KW-0472">Membrane</keyword>
<gene>
    <name evidence="2" type="ORF">A3A97_01330</name>
</gene>
<evidence type="ECO:0000313" key="2">
    <source>
        <dbReference type="EMBL" id="OHA50509.1"/>
    </source>
</evidence>
<evidence type="ECO:0000313" key="3">
    <source>
        <dbReference type="Proteomes" id="UP000176951"/>
    </source>
</evidence>
<keyword evidence="1" id="KW-0812">Transmembrane</keyword>
<proteinExistence type="predicted"/>
<dbReference type="EMBL" id="MHSW01000035">
    <property type="protein sequence ID" value="OHA50509.1"/>
    <property type="molecule type" value="Genomic_DNA"/>
</dbReference>